<dbReference type="GO" id="GO:0016787">
    <property type="term" value="F:hydrolase activity"/>
    <property type="evidence" value="ECO:0007669"/>
    <property type="project" value="UniProtKB-KW"/>
</dbReference>
<dbReference type="PATRIC" id="fig|69.6.peg.2975"/>
<organism evidence="2 3">
    <name type="scientific">Lysobacter enzymogenes</name>
    <dbReference type="NCBI Taxonomy" id="69"/>
    <lineage>
        <taxon>Bacteria</taxon>
        <taxon>Pseudomonadati</taxon>
        <taxon>Pseudomonadota</taxon>
        <taxon>Gammaproteobacteria</taxon>
        <taxon>Lysobacterales</taxon>
        <taxon>Lysobacteraceae</taxon>
        <taxon>Lysobacter</taxon>
    </lineage>
</organism>
<dbReference type="KEGG" id="lez:GLE_3014"/>
<dbReference type="Pfam" id="PF01966">
    <property type="entry name" value="HD"/>
    <property type="match status" value="1"/>
</dbReference>
<proteinExistence type="predicted"/>
<accession>A0A0S2DIJ9</accession>
<dbReference type="Proteomes" id="UP000061569">
    <property type="component" value="Chromosome"/>
</dbReference>
<dbReference type="AlphaFoldDB" id="A0A0S2DIJ9"/>
<dbReference type="InterPro" id="IPR006674">
    <property type="entry name" value="HD_domain"/>
</dbReference>
<keyword evidence="2" id="KW-0378">Hydrolase</keyword>
<dbReference type="STRING" id="69.GLE_3014"/>
<evidence type="ECO:0000259" key="1">
    <source>
        <dbReference type="Pfam" id="PF01966"/>
    </source>
</evidence>
<gene>
    <name evidence="2" type="ORF">GLE_3014</name>
</gene>
<name>A0A0S2DIJ9_LYSEN</name>
<protein>
    <submittedName>
        <fullName evidence="2">Metal-dependent phosphohydrolase</fullName>
    </submittedName>
</protein>
<reference evidence="2 3" key="1">
    <citation type="submission" date="2015-11" db="EMBL/GenBank/DDBJ databases">
        <title>Genome sequences of Lysobacter enzymogenes strain C3 and Lysobacter antibioticus ATCC 29479.</title>
        <authorList>
            <person name="Kobayashi D.Y."/>
        </authorList>
    </citation>
    <scope>NUCLEOTIDE SEQUENCE [LARGE SCALE GENOMIC DNA]</scope>
    <source>
        <strain evidence="2 3">C3</strain>
    </source>
</reference>
<sequence length="201" mass="21306">MGAGPVDTLAGIAPVLRQDGFPAIEVRMFPADAAEALDLIRSLGAPVRLQRHVELVGEAGEALLAVLREQGIVVDETFVRVGIVLHDAGKIRHPAELQGPGSEHEPAGEAMLLAAGVAPELARVCRSHARWAAMDCRLEELAVALADKLWKGARRGELEERFIDAAAAAGATDRWALFVALDSAFERIAAGGPTRLARSTL</sequence>
<evidence type="ECO:0000313" key="2">
    <source>
        <dbReference type="EMBL" id="ALN58362.1"/>
    </source>
</evidence>
<feature type="domain" description="HD" evidence="1">
    <location>
        <begin position="68"/>
        <end position="149"/>
    </location>
</feature>
<dbReference type="SUPFAM" id="SSF109604">
    <property type="entry name" value="HD-domain/PDEase-like"/>
    <property type="match status" value="1"/>
</dbReference>
<dbReference type="EMBL" id="CP013140">
    <property type="protein sequence ID" value="ALN58362.1"/>
    <property type="molecule type" value="Genomic_DNA"/>
</dbReference>
<evidence type="ECO:0000313" key="3">
    <source>
        <dbReference type="Proteomes" id="UP000061569"/>
    </source>
</evidence>